<evidence type="ECO:0000256" key="1">
    <source>
        <dbReference type="SAM" id="SignalP"/>
    </source>
</evidence>
<feature type="signal peptide" evidence="1">
    <location>
        <begin position="1"/>
        <end position="30"/>
    </location>
</feature>
<gene>
    <name evidence="3" type="ORF">EV356DRAFT_533970</name>
</gene>
<evidence type="ECO:0000259" key="2">
    <source>
        <dbReference type="SMART" id="SM00672"/>
    </source>
</evidence>
<dbReference type="Pfam" id="PF05686">
    <property type="entry name" value="Glyco_transf_90"/>
    <property type="match status" value="1"/>
</dbReference>
<keyword evidence="4" id="KW-1185">Reference proteome</keyword>
<dbReference type="InterPro" id="IPR051091">
    <property type="entry name" value="O-Glucosyltr/Glycosyltrsf_90"/>
</dbReference>
<keyword evidence="1" id="KW-0732">Signal</keyword>
<feature type="chain" id="PRO_5025481130" description="Glycosyl transferase CAP10 domain-containing protein" evidence="1">
    <location>
        <begin position="31"/>
        <end position="441"/>
    </location>
</feature>
<dbReference type="InterPro" id="IPR006598">
    <property type="entry name" value="CAP10"/>
</dbReference>
<sequence>MARVKLLVAAGSLIALTVIFLSLQEHQVVPQLPKIPRPYRWTYDPVRDERNLGLTEAQCEEAFPGQDAEIVRAREWHAANGGIEEEQVRLWRDEPDKAHGQVRVLIYDGDIFVVGEKQGVVDRTRYLAGLSMIYRAITAIPDPRMLPNVEFTLDRMDHPNPEPQRPGRTAWGWCRHKTDNNTWVMPDFNGWSSSSWDTVGGYRAFRQKSKPFLTPFKDKIKKVLWRGQLDVGQKISQIRSKLLEVSKDKSWSDCAELKWGPREGVVPMEEHCKWQFLIHTEGNSWSGRLRPLKNCNSVTIIHNPLEYIAHFYPLLIPEGPRQNYVAAKNDWSDLNDIMDYYLLNQDEAERIAEESARTFRDRYLTPAAEACYIRRMIYEYAKVQNFEPQPYKNITNDDGTVTRRMRGVSWERFAFKAPARFDIPGGPEGYWFKSNQVDFED</sequence>
<dbReference type="PANTHER" id="PTHR12203:SF107">
    <property type="entry name" value="GLYCOSYL TRANSFERASE CAP10 DOMAIN-CONTAINING PROTEIN"/>
    <property type="match status" value="1"/>
</dbReference>
<name>A0A6A6H5J3_VIRVR</name>
<dbReference type="OrthoDB" id="202415at2759"/>
<dbReference type="AlphaFoldDB" id="A0A6A6H5J3"/>
<dbReference type="SMART" id="SM00672">
    <property type="entry name" value="CAP10"/>
    <property type="match status" value="1"/>
</dbReference>
<accession>A0A6A6H5J3</accession>
<evidence type="ECO:0000313" key="3">
    <source>
        <dbReference type="EMBL" id="KAF2233088.1"/>
    </source>
</evidence>
<organism evidence="3 4">
    <name type="scientific">Viridothelium virens</name>
    <name type="common">Speckled blister lichen</name>
    <name type="synonym">Trypethelium virens</name>
    <dbReference type="NCBI Taxonomy" id="1048519"/>
    <lineage>
        <taxon>Eukaryota</taxon>
        <taxon>Fungi</taxon>
        <taxon>Dikarya</taxon>
        <taxon>Ascomycota</taxon>
        <taxon>Pezizomycotina</taxon>
        <taxon>Dothideomycetes</taxon>
        <taxon>Dothideomycetes incertae sedis</taxon>
        <taxon>Trypetheliales</taxon>
        <taxon>Trypetheliaceae</taxon>
        <taxon>Viridothelium</taxon>
    </lineage>
</organism>
<reference evidence="3" key="1">
    <citation type="journal article" date="2020" name="Stud. Mycol.">
        <title>101 Dothideomycetes genomes: a test case for predicting lifestyles and emergence of pathogens.</title>
        <authorList>
            <person name="Haridas S."/>
            <person name="Albert R."/>
            <person name="Binder M."/>
            <person name="Bloem J."/>
            <person name="Labutti K."/>
            <person name="Salamov A."/>
            <person name="Andreopoulos B."/>
            <person name="Baker S."/>
            <person name="Barry K."/>
            <person name="Bills G."/>
            <person name="Bluhm B."/>
            <person name="Cannon C."/>
            <person name="Castanera R."/>
            <person name="Culley D."/>
            <person name="Daum C."/>
            <person name="Ezra D."/>
            <person name="Gonzalez J."/>
            <person name="Henrissat B."/>
            <person name="Kuo A."/>
            <person name="Liang C."/>
            <person name="Lipzen A."/>
            <person name="Lutzoni F."/>
            <person name="Magnuson J."/>
            <person name="Mondo S."/>
            <person name="Nolan M."/>
            <person name="Ohm R."/>
            <person name="Pangilinan J."/>
            <person name="Park H.-J."/>
            <person name="Ramirez L."/>
            <person name="Alfaro M."/>
            <person name="Sun H."/>
            <person name="Tritt A."/>
            <person name="Yoshinaga Y."/>
            <person name="Zwiers L.-H."/>
            <person name="Turgeon B."/>
            <person name="Goodwin S."/>
            <person name="Spatafora J."/>
            <person name="Crous P."/>
            <person name="Grigoriev I."/>
        </authorList>
    </citation>
    <scope>NUCLEOTIDE SEQUENCE</scope>
    <source>
        <strain evidence="3">Tuck. ex Michener</strain>
    </source>
</reference>
<proteinExistence type="predicted"/>
<feature type="domain" description="Glycosyl transferase CAP10" evidence="2">
    <location>
        <begin position="145"/>
        <end position="387"/>
    </location>
</feature>
<dbReference type="PANTHER" id="PTHR12203">
    <property type="entry name" value="KDEL LYS-ASP-GLU-LEU CONTAINING - RELATED"/>
    <property type="match status" value="1"/>
</dbReference>
<dbReference type="EMBL" id="ML991809">
    <property type="protein sequence ID" value="KAF2233088.1"/>
    <property type="molecule type" value="Genomic_DNA"/>
</dbReference>
<dbReference type="Proteomes" id="UP000800092">
    <property type="component" value="Unassembled WGS sequence"/>
</dbReference>
<evidence type="ECO:0000313" key="4">
    <source>
        <dbReference type="Proteomes" id="UP000800092"/>
    </source>
</evidence>
<protein>
    <recommendedName>
        <fullName evidence="2">Glycosyl transferase CAP10 domain-containing protein</fullName>
    </recommendedName>
</protein>